<dbReference type="InterPro" id="IPR052418">
    <property type="entry name" value="Apolipoprotein_B"/>
</dbReference>
<keyword evidence="3" id="KW-0964">Secreted</keyword>
<dbReference type="SUPFAM" id="SSF56968">
    <property type="entry name" value="Lipovitellin-phosvitin complex, beta-sheet shell regions"/>
    <property type="match status" value="3"/>
</dbReference>
<evidence type="ECO:0000256" key="4">
    <source>
        <dbReference type="ARBA" id="ARBA00022729"/>
    </source>
</evidence>
<dbReference type="InterPro" id="IPR011030">
    <property type="entry name" value="Lipovitellin_superhlx_dom"/>
</dbReference>
<evidence type="ECO:0000259" key="8">
    <source>
        <dbReference type="PROSITE" id="PS51211"/>
    </source>
</evidence>
<evidence type="ECO:0000313" key="10">
    <source>
        <dbReference type="Proteomes" id="UP000261620"/>
    </source>
</evidence>
<evidence type="ECO:0000256" key="5">
    <source>
        <dbReference type="ARBA" id="ARBA00023055"/>
    </source>
</evidence>
<dbReference type="InterPro" id="IPR015819">
    <property type="entry name" value="Lipid_transp_b-sht_shell"/>
</dbReference>
<dbReference type="PANTHER" id="PTHR13769">
    <property type="entry name" value="APOLIPOPROTEIN B"/>
    <property type="match status" value="1"/>
</dbReference>
<dbReference type="GO" id="GO:0034362">
    <property type="term" value="C:low-density lipoprotein particle"/>
    <property type="evidence" value="ECO:0007669"/>
    <property type="project" value="UniProtKB-KW"/>
</dbReference>
<dbReference type="SUPFAM" id="SSF48431">
    <property type="entry name" value="Lipovitellin-phosvitin complex, superhelical domain"/>
    <property type="match status" value="1"/>
</dbReference>
<dbReference type="InterPro" id="IPR009454">
    <property type="entry name" value="Lipid_transpt_open_b-sht"/>
</dbReference>
<dbReference type="Proteomes" id="UP000261620">
    <property type="component" value="Unplaced"/>
</dbReference>
<proteinExistence type="predicted"/>
<accession>A0A3Q3W5H3</accession>
<dbReference type="STRING" id="94237.ENSMMOP00000003764"/>
<dbReference type="Ensembl" id="ENSMMOT00000003834.1">
    <property type="protein sequence ID" value="ENSMMOP00000003764.1"/>
    <property type="gene ID" value="ENSMMOG00000002998.1"/>
</dbReference>
<evidence type="ECO:0000256" key="6">
    <source>
        <dbReference type="ARBA" id="ARBA00023180"/>
    </source>
</evidence>
<feature type="domain" description="Vitellogenin" evidence="8">
    <location>
        <begin position="31"/>
        <end position="639"/>
    </location>
</feature>
<dbReference type="PROSITE" id="PS51211">
    <property type="entry name" value="VITELLOGENIN"/>
    <property type="match status" value="1"/>
</dbReference>
<dbReference type="GO" id="GO:0030301">
    <property type="term" value="P:cholesterol transport"/>
    <property type="evidence" value="ECO:0007669"/>
    <property type="project" value="TreeGrafter"/>
</dbReference>
<dbReference type="InterPro" id="IPR001747">
    <property type="entry name" value="Vitellogenin_N"/>
</dbReference>
<dbReference type="Pfam" id="PF01347">
    <property type="entry name" value="Vitellogenin_N"/>
    <property type="match status" value="1"/>
</dbReference>
<reference evidence="9" key="2">
    <citation type="submission" date="2025-09" db="UniProtKB">
        <authorList>
            <consortium name="Ensembl"/>
        </authorList>
    </citation>
    <scope>IDENTIFICATION</scope>
</reference>
<protein>
    <recommendedName>
        <fullName evidence="8">Vitellogenin domain-containing protein</fullName>
    </recommendedName>
</protein>
<dbReference type="GO" id="GO:0008203">
    <property type="term" value="P:cholesterol metabolic process"/>
    <property type="evidence" value="ECO:0007669"/>
    <property type="project" value="UniProtKB-KW"/>
</dbReference>
<dbReference type="GO" id="GO:0006642">
    <property type="term" value="P:triglyceride mobilization"/>
    <property type="evidence" value="ECO:0007669"/>
    <property type="project" value="TreeGrafter"/>
</dbReference>
<dbReference type="GO" id="GO:0034359">
    <property type="term" value="C:mature chylomicron"/>
    <property type="evidence" value="ECO:0007669"/>
    <property type="project" value="TreeGrafter"/>
</dbReference>
<dbReference type="SMART" id="SM00638">
    <property type="entry name" value="LPD_N"/>
    <property type="match status" value="1"/>
</dbReference>
<dbReference type="Gene3D" id="2.30.230.10">
    <property type="entry name" value="Lipovitellin, beta-sheet shell regions, chain A"/>
    <property type="match status" value="1"/>
</dbReference>
<keyword evidence="10" id="KW-1185">Reference proteome</keyword>
<dbReference type="GO" id="GO:0050750">
    <property type="term" value="F:low-density lipoprotein particle receptor binding"/>
    <property type="evidence" value="ECO:0007669"/>
    <property type="project" value="TreeGrafter"/>
</dbReference>
<dbReference type="GO" id="GO:0120020">
    <property type="term" value="F:cholesterol transfer activity"/>
    <property type="evidence" value="ECO:0007669"/>
    <property type="project" value="TreeGrafter"/>
</dbReference>
<dbReference type="InterPro" id="IPR015255">
    <property type="entry name" value="Vitellinogen_open_b-sht"/>
</dbReference>
<dbReference type="InterPro" id="IPR015816">
    <property type="entry name" value="Vitellinogen_b-sht_N"/>
</dbReference>
<evidence type="ECO:0000256" key="3">
    <source>
        <dbReference type="ARBA" id="ARBA00022525"/>
    </source>
</evidence>
<dbReference type="GO" id="GO:0042953">
    <property type="term" value="P:lipoprotein transport"/>
    <property type="evidence" value="ECO:0007669"/>
    <property type="project" value="TreeGrafter"/>
</dbReference>
<reference evidence="9" key="1">
    <citation type="submission" date="2025-08" db="UniProtKB">
        <authorList>
            <consortium name="Ensembl"/>
        </authorList>
    </citation>
    <scope>IDENTIFICATION</scope>
</reference>
<name>A0A3Q3W5H3_MOLML</name>
<dbReference type="GO" id="GO:0042632">
    <property type="term" value="P:cholesterol homeostasis"/>
    <property type="evidence" value="ECO:0007669"/>
    <property type="project" value="TreeGrafter"/>
</dbReference>
<evidence type="ECO:0000313" key="9">
    <source>
        <dbReference type="Ensembl" id="ENSMMOP00000003764.1"/>
    </source>
</evidence>
<dbReference type="Gene3D" id="1.25.10.20">
    <property type="entry name" value="Vitellinogen, superhelical"/>
    <property type="match status" value="1"/>
</dbReference>
<evidence type="ECO:0000256" key="7">
    <source>
        <dbReference type="PROSITE-ProRule" id="PRU00557"/>
    </source>
</evidence>
<organism evidence="9 10">
    <name type="scientific">Mola mola</name>
    <name type="common">Ocean sunfish</name>
    <name type="synonym">Tetraodon mola</name>
    <dbReference type="NCBI Taxonomy" id="94237"/>
    <lineage>
        <taxon>Eukaryota</taxon>
        <taxon>Metazoa</taxon>
        <taxon>Chordata</taxon>
        <taxon>Craniata</taxon>
        <taxon>Vertebrata</taxon>
        <taxon>Euteleostomi</taxon>
        <taxon>Actinopterygii</taxon>
        <taxon>Neopterygii</taxon>
        <taxon>Teleostei</taxon>
        <taxon>Neoteleostei</taxon>
        <taxon>Acanthomorphata</taxon>
        <taxon>Eupercaria</taxon>
        <taxon>Tetraodontiformes</taxon>
        <taxon>Molidae</taxon>
        <taxon>Mola</taxon>
    </lineage>
</organism>
<dbReference type="Pfam" id="PF06448">
    <property type="entry name" value="DUF1081"/>
    <property type="match status" value="1"/>
</dbReference>
<comment type="caution">
    <text evidence="7">Lacks conserved residue(s) required for the propagation of feature annotation.</text>
</comment>
<dbReference type="FunFam" id="2.30.230.10:FF:000003">
    <property type="entry name" value="Apolipoprotein B"/>
    <property type="match status" value="1"/>
</dbReference>
<evidence type="ECO:0000256" key="2">
    <source>
        <dbReference type="ARBA" id="ARBA00022448"/>
    </source>
</evidence>
<keyword evidence="6" id="KW-0325">Glycoprotein</keyword>
<dbReference type="GO" id="GO:0034361">
    <property type="term" value="C:very-low-density lipoprotein particle"/>
    <property type="evidence" value="ECO:0007669"/>
    <property type="project" value="UniProtKB-KW"/>
</dbReference>
<dbReference type="GO" id="GO:0008201">
    <property type="term" value="F:heparin binding"/>
    <property type="evidence" value="ECO:0007669"/>
    <property type="project" value="UniProtKB-KW"/>
</dbReference>
<dbReference type="Pfam" id="PF09172">
    <property type="entry name" value="Vit_open_b-sht"/>
    <property type="match status" value="2"/>
</dbReference>
<dbReference type="OMA" id="HTTKINL"/>
<comment type="subcellular location">
    <subcellularLocation>
        <location evidence="1">Secreted</location>
    </subcellularLocation>
</comment>
<dbReference type="GO" id="GO:0005737">
    <property type="term" value="C:cytoplasm"/>
    <property type="evidence" value="ECO:0007669"/>
    <property type="project" value="UniProtKB-SubCell"/>
</dbReference>
<keyword evidence="4" id="KW-0732">Signal</keyword>
<sequence length="3109" mass="348035">MGVTRLCLFLMLGTYEKHVGRSLFLRYCGLYKNFRRFIYKYEAETFNGVKGATDDKSGPKVSCKVEVDVPQTCSFILHTTECSLSEISSVDEAGNPLYRPAAEAKAFKEAMAKNPLKIAVEGQTQVKLYPEDDEPVNILNIKRGIVSALLVPVMEEERNKNMPTVHGVCPTDFTVNAREDFATDVTVSRDLSRCDAFHAHRQDTSPLALITGLNYPLSKMISSSQTCNYKFDNQKKHMTSGVCTEKHIFLPLSSQNEYGISTMVRQTVTLQETAKINDRIFDRTGEDNVKSLPMDVDDDKSPVQTKDAAIAMLKQLNSLSQMTRGEERASLFHKLVKELRSLKLDVLGSAVAVMMEVSEPLSWQALVQCGTPECTSTLLKELRKFDTAALEVDATVYALGMLSNPSRLMMKDILAMAQYKQSKPIMYALSNVARKLYQAEGVTPEITAVFNFMASLLGADCAGDKDLTFLTLRVVGNMGDVMEAVDPAIKNTLIKCMRQPATTLSVQLAAIQAFRRMSRVSQYPKGSVQKRLASYLILMRNPEDSDIDMVKKLLKQEQNIQMKSFVTSHIYNIISSTDSETQKLAMKIMNALQDTDVATDNDYTTKSHNYKLGLSYKDMLASIQGNIIFDPSSHLPREVLLETTLKAFGFNMDIWEVCNSQIFYLFYSTKSVLYSQKELSFMPSVGVEFVTEMGVHIPEFMESTVEMHTSMYHESSLNVKISMEASQVKLSIPAPQGTTRLFSISNKVLIVGAGRAAVIPHREGEGSCKPLFSGIQYCTEILHASSGPNNAVPYFPLNGETKFVLDIKPSKDVSEYTATIAYNLFSEGKDGRQKVDSLTIALKAEGPKPTEATATMKYNRNRNVFTTQVEVPDFDVEAGIKIGMTDSIAKGKSIIVELSNKNVPQLSLIGRAKLQAMTDGMLQVQMLVPSFKTDATVTATMSKADGLTMEIKSDVKAEVQLMSNMNADTKVLVPHTETLQTWLRQFVEDAMDQQVVKTDMKLRHIVNKAVEASNNWMDKVKTDVPYVETLRNRIADMEMPSMPESLFMNLESTFKYQFNQDSLTISIPLPLGGKSSEELRIPPVVASPRISMPQLGMEFASQEIQIPTFTIPSEYDLTLPLMGAMEVSAKVKSNYYNWEATMSAGNNTEDTPSYTAKFRILADSPIEILSFSTDGATGISESAEKTLKFTIDGSLKHMLMNSGCNALETIAITDNVMATGKYNIYANSPLGLDTSLTMTAQVALDSAIFSGDINTDGRVSVGPMTATTTYLHTFSVEQAKKEARMESSLRVNSDILKVSNKIKASYADEELMVDSNTNMNSDIIRHTTKMNMKYKDVKLTIHSDSVTKASERMLRSQMDLSASEGQVSLRIENQADDSVNRAYSLITGSLNPSGLEINTDASMNIFSSLASHKATLAINMNGLTTSCTTTAQHSPMTFENVFHGGVDTSSATISLTTKGAIKENKVELSVEGRLASTEAYFNGIFNGNLYDINTRNRLNLRLNEDGLLLSNSIIGSLNEIRTENTNSLSLTLRSFNLRSKTDNFLDNRNSYMHDITVNMEPFTATVIVKNDLKVMEINYVNDAQFKAKPYNMEITGTMMGVFSEEELKHTYEVKFVDMVLSAKCNTNGKLLGVRMTHTSDMEVAGLNMKFNNVANFNSPYLRLDSTVKTLVAPFTLNIDAIFNSDGSVYLYGQQSGELYSKFLLKAEPMVITHSFEYRGSTTHELEGRPTIKTTTDNKFNSMLSLKEQSVSMKMKSIVNEHTFDQEMSVYNNAEKMGIEMMGSATTSLFTDASENYAISGFVKYDKNKDSHLIQIPFIEQLTEVIENVKNQMMRLMDHSMDMMKDVNTKYEISAKIQSKVAELKQVIDNFDFDMLIQDLRKFINSMETFVANLTAKIPTDKVINVLTSMKEAIVAWIKKHNIGNKFNAVYSKVEEILSNYEVEKMIEAVMDEVLKIMKQYQVREHIQNVYSALKRIDIQPLFKRAMVPLQGLVNEVYSFDYKQLIDDMSDYIMRLIQTIKSFDYDTFSMELKETVSGMSKIPCFGKLYGEFRVTSPHYRLRTSADLENTTTTSLTPEFKMNLNSQATSTLKILDFTVDASAHFAAPKMSRLAISENIKVIQSCFTLDHKGTMALYGLSAQASAETTANAKTELYAGELVNKAFFAMENGVSATVETHYKQDLNIPALSTFGETSFDQKTVFLLKDGTAHLTINNMANGKYAVQDITDEATHKSDMEVVMDLLTAKVTFKGVTGSENFKMNQNVDADMCIFRHIIIEAKAETETPVMKRSVAQVKFQAKVGDLKMDFSASHNADLVGQAEGTISSSVIASVSPSELVFDTKNKGNAKIVLPFSLIGKLDLQNDISFTMSSEVQGASWKGLASFNQYKYSHYFTMDNGDREINIFTQINGEANLDVLKEPFTIPEMTLPFVGIKTSKIEDFSLWEDTGLSHFLITTQQTFDMNTKLKYMKNPEMITIDINMDPLIDIINTNVKTLQKKVLIGKDKAAALMAASYNTAKNEYEKYSIELPETITVPAYKVPVINVEVSTFTIPLPDFSLITMPTLHVPSALSKLSLPKVTLPKMTNIKIPVMGDLTYEFSLKTAMVTLKNDASILNQDKFIIKVDASTSSEWEFLNGRIEGNTNIDKANAFKMVSVLSVKHSMVEGNHDSTVILSFENVAASITNSAKINLFDQPMEIYQELTGTPEKGLVVSVSSPSAGFIAVQTQTKRPAQVKARLYGRYPSEPTTDIDILSMKMSVMNSKKLNFQTTWNMEMPYEMMLRAKKQVPVVMKMVSGPAVRTYKKVYRQARVLENSFEEAKEMGKVMFKKVVDKIAALDSSNVITTVTDKMILILKQYQQKVEIVLNTVVKFLKETKFQIPGYERRLSGLEIYQKISTFVADVSEEAVQKIHEYFVSMFTAVFDYFSAVEFTLPGSNYVVRGREILDNLIVTLKKIKDEVIVTVRKLGNIQLEDIISRFYAFTEFAMEQSEKFLQILKSQNVEGFYTFVTNVYNDVMKSHFMVDVSKRVEEIHRIIMEYLKTVRAKIQDIFADISSAQVQSDIQSWIDLMIKRVNAFQNNVIKTLKEKSKNLEPFVRVGDRQMEVDIPLPFVA</sequence>
<keyword evidence="5" id="KW-0445">Lipid transport</keyword>
<dbReference type="GO" id="GO:0005811">
    <property type="term" value="C:lipid droplet"/>
    <property type="evidence" value="ECO:0007669"/>
    <property type="project" value="UniProtKB-SubCell"/>
</dbReference>
<evidence type="ECO:0000256" key="1">
    <source>
        <dbReference type="ARBA" id="ARBA00004613"/>
    </source>
</evidence>
<keyword evidence="2" id="KW-0813">Transport</keyword>
<dbReference type="PANTHER" id="PTHR13769:SF5">
    <property type="entry name" value="APOLIPOPROTEIN B-100-RELATED"/>
    <property type="match status" value="1"/>
</dbReference>
<dbReference type="SMART" id="SM01169">
    <property type="entry name" value="DUF1943"/>
    <property type="match status" value="1"/>
</dbReference>